<evidence type="ECO:0008006" key="4">
    <source>
        <dbReference type="Google" id="ProtNLM"/>
    </source>
</evidence>
<dbReference type="SUPFAM" id="SSF53474">
    <property type="entry name" value="alpha/beta-Hydrolases"/>
    <property type="match status" value="1"/>
</dbReference>
<reference evidence="3" key="1">
    <citation type="journal article" date="2014" name="Genome Announc.">
        <title>Draft genome sequence of the formaldehyde-resistant fungus Byssochlamys spectabilis No. 5 (anamorph Paecilomyces variotii No. 5) (NBRC109023).</title>
        <authorList>
            <person name="Oka T."/>
            <person name="Ekino K."/>
            <person name="Fukuda K."/>
            <person name="Nomura Y."/>
        </authorList>
    </citation>
    <scope>NUCLEOTIDE SEQUENCE [LARGE SCALE GENOMIC DNA]</scope>
    <source>
        <strain evidence="3">No. 5 / NBRC 109023</strain>
    </source>
</reference>
<feature type="region of interest" description="Disordered" evidence="1">
    <location>
        <begin position="573"/>
        <end position="599"/>
    </location>
</feature>
<organism evidence="2 3">
    <name type="scientific">Byssochlamys spectabilis (strain No. 5 / NBRC 109023)</name>
    <name type="common">Paecilomyces variotii</name>
    <dbReference type="NCBI Taxonomy" id="1356009"/>
    <lineage>
        <taxon>Eukaryota</taxon>
        <taxon>Fungi</taxon>
        <taxon>Dikarya</taxon>
        <taxon>Ascomycota</taxon>
        <taxon>Pezizomycotina</taxon>
        <taxon>Eurotiomycetes</taxon>
        <taxon>Eurotiomycetidae</taxon>
        <taxon>Eurotiales</taxon>
        <taxon>Thermoascaceae</taxon>
        <taxon>Paecilomyces</taxon>
    </lineage>
</organism>
<sequence length="759" mass="84026">MVNTWWGIIIYERLFLCEVADLGQPLLSILPARDAHLPAEPDTMNHGDILVSTSENVTTLSSLDSPGIGGFGRAAQATWLLDQVLEKIQISDIDVRLDQLTTMDRTLQSFLTAVMQQHQERLGMYCGGIAISIRALFILHLNIFSHSEQAENTRFKSLEVSSLAALDTVTKMVIDIASSHEDFNPNLIFTLPPSYTYIIRASLEYIHSNPHLKDDPLFQRGAIQLQSSLSQYNRHWGVNETLAWQPSVLRCFTRVAGARFYSAARSPSAYFEETVDVPVGGNGHLSLSILHPASLPQSSRPNVILYLPPGPLFQQDESDTYGRNGDDLPENALDIDSASAQHVLASTTLSTVVTVNYRLGGKPLQPEHASPAEPQIPDPPALRLYKYPVPIHDTLAGFDWVLQNLRPAQLCVYGQHVGGSLALMLALTEPRSILAVAAYEPVCDWVSLDDYCLRMQDKDDSNVAAGDNAGGNSDGTELGQRVSRKRTRARGRATAPRDLIPLLAARARFFQKPEKYFDAFASPILFLRSPGKEVPLKPPKYLTGPEYPVPVSVQPKEDKDMIDFWDIYMPVKEDSSGSPSTSGSEISGSEIDPADGMRPVRRRKALSRWPPYGLDYGLSADSWMSPTLRRSQVTLPWVRIYVPGEDATEAEEVILDFESLDIGDEPGTEQRGRRPRRHRGKPTFDNTVLESQAAEMVSVMHRACFFGREKGFGQNRVKLIRVPAQGISTLDESLSPGCATKTAQEETGRWLSGMLNTAM</sequence>
<accession>V5HVG2</accession>
<feature type="region of interest" description="Disordered" evidence="1">
    <location>
        <begin position="463"/>
        <end position="493"/>
    </location>
</feature>
<proteinExistence type="predicted"/>
<protein>
    <recommendedName>
        <fullName evidence="4">Alpha/beta hydrolase fold-3 domain-containing protein</fullName>
    </recommendedName>
</protein>
<comment type="caution">
    <text evidence="2">The sequence shown here is derived from an EMBL/GenBank/DDBJ whole genome shotgun (WGS) entry which is preliminary data.</text>
</comment>
<dbReference type="InParanoid" id="V5HVG2"/>
<evidence type="ECO:0000313" key="2">
    <source>
        <dbReference type="EMBL" id="GAD93695.1"/>
    </source>
</evidence>
<feature type="compositionally biased region" description="Low complexity" evidence="1">
    <location>
        <begin position="576"/>
        <end position="591"/>
    </location>
</feature>
<dbReference type="OrthoDB" id="5396420at2759"/>
<gene>
    <name evidence="2" type="ORF">PVAR5_2309</name>
</gene>
<dbReference type="Gene3D" id="3.40.50.1820">
    <property type="entry name" value="alpha/beta hydrolase"/>
    <property type="match status" value="1"/>
</dbReference>
<dbReference type="AlphaFoldDB" id="V5HVG2"/>
<dbReference type="EMBL" id="BAUL01000063">
    <property type="protein sequence ID" value="GAD93695.1"/>
    <property type="molecule type" value="Genomic_DNA"/>
</dbReference>
<dbReference type="Proteomes" id="UP000018001">
    <property type="component" value="Unassembled WGS sequence"/>
</dbReference>
<feature type="compositionally biased region" description="Basic residues" evidence="1">
    <location>
        <begin position="482"/>
        <end position="491"/>
    </location>
</feature>
<evidence type="ECO:0000256" key="1">
    <source>
        <dbReference type="SAM" id="MobiDB-lite"/>
    </source>
</evidence>
<keyword evidence="3" id="KW-1185">Reference proteome</keyword>
<feature type="region of interest" description="Disordered" evidence="1">
    <location>
        <begin position="662"/>
        <end position="683"/>
    </location>
</feature>
<dbReference type="InterPro" id="IPR029058">
    <property type="entry name" value="AB_hydrolase_fold"/>
</dbReference>
<dbReference type="HOGENOM" id="CLU_021214_1_0_1"/>
<name>V5HVG2_BYSSN</name>
<evidence type="ECO:0000313" key="3">
    <source>
        <dbReference type="Proteomes" id="UP000018001"/>
    </source>
</evidence>
<dbReference type="eggNOG" id="ENOG502ST7S">
    <property type="taxonomic scope" value="Eukaryota"/>
</dbReference>